<dbReference type="AlphaFoldDB" id="A0A0D5LWV0"/>
<protein>
    <submittedName>
        <fullName evidence="3">Dihydrodipicolinate reductase</fullName>
    </submittedName>
</protein>
<evidence type="ECO:0000313" key="4">
    <source>
        <dbReference type="Proteomes" id="UP000032611"/>
    </source>
</evidence>
<feature type="region of interest" description="Disordered" evidence="2">
    <location>
        <begin position="1"/>
        <end position="51"/>
    </location>
</feature>
<organism evidence="3 4">
    <name type="scientific">Martelella endophytica</name>
    <dbReference type="NCBI Taxonomy" id="1486262"/>
    <lineage>
        <taxon>Bacteria</taxon>
        <taxon>Pseudomonadati</taxon>
        <taxon>Pseudomonadota</taxon>
        <taxon>Alphaproteobacteria</taxon>
        <taxon>Hyphomicrobiales</taxon>
        <taxon>Aurantimonadaceae</taxon>
        <taxon>Martelella</taxon>
    </lineage>
</organism>
<proteinExistence type="inferred from homology"/>
<gene>
    <name evidence="3" type="ORF">TM49_20815</name>
</gene>
<dbReference type="KEGG" id="mey:TM49_20815"/>
<dbReference type="STRING" id="1486262.TM49_20815"/>
<dbReference type="RefSeq" id="WP_045685601.1">
    <property type="nucleotide sequence ID" value="NZ_CP010803.1"/>
</dbReference>
<dbReference type="EMBL" id="CP010803">
    <property type="protein sequence ID" value="AJY48405.1"/>
    <property type="molecule type" value="Genomic_DNA"/>
</dbReference>
<dbReference type="InterPro" id="IPR012875">
    <property type="entry name" value="SDHF4"/>
</dbReference>
<dbReference type="HOGENOM" id="CLU_160299_1_1_5"/>
<name>A0A0D5LWV0_MAREN</name>
<accession>A0A0D5LWV0</accession>
<keyword evidence="4" id="KW-1185">Reference proteome</keyword>
<feature type="compositionally biased region" description="Basic and acidic residues" evidence="2">
    <location>
        <begin position="1"/>
        <end position="42"/>
    </location>
</feature>
<sequence length="63" mass="7002">MVDPEEERRRNLPEAAKRALAEAAERRRVADAEAKPAPEEGGRGGLDPARFGDWEIKGRAIDF</sequence>
<comment type="similarity">
    <text evidence="1">Belongs to the SDHAF4 family.</text>
</comment>
<evidence type="ECO:0000256" key="2">
    <source>
        <dbReference type="SAM" id="MobiDB-lite"/>
    </source>
</evidence>
<dbReference type="Proteomes" id="UP000032611">
    <property type="component" value="Chromosome"/>
</dbReference>
<dbReference type="PATRIC" id="fig|1486262.3.peg.4302"/>
<dbReference type="Pfam" id="PF07896">
    <property type="entry name" value="DUF1674"/>
    <property type="match status" value="1"/>
</dbReference>
<reference evidence="3 4" key="1">
    <citation type="journal article" date="2015" name="Genome Announc.">
        <title>Complete genome sequence of Martelella endophytica YC6887, which has antifungal activity associated with a halophyte.</title>
        <authorList>
            <person name="Khan A."/>
            <person name="Khan H."/>
            <person name="Chung E.J."/>
            <person name="Hossain M.T."/>
            <person name="Chung Y.R."/>
        </authorList>
    </citation>
    <scope>NUCLEOTIDE SEQUENCE [LARGE SCALE GENOMIC DNA]</scope>
    <source>
        <strain evidence="3">YC6887</strain>
    </source>
</reference>
<evidence type="ECO:0000256" key="1">
    <source>
        <dbReference type="ARBA" id="ARBA00005701"/>
    </source>
</evidence>
<evidence type="ECO:0000313" key="3">
    <source>
        <dbReference type="EMBL" id="AJY48405.1"/>
    </source>
</evidence>